<dbReference type="AlphaFoldDB" id="A0A6G1PTR1"/>
<evidence type="ECO:0000313" key="1">
    <source>
        <dbReference type="EMBL" id="KAF3693652.1"/>
    </source>
</evidence>
<reference evidence="1 2" key="1">
    <citation type="submission" date="2019-02" db="EMBL/GenBank/DDBJ databases">
        <title>Opniocepnalus argus genome.</title>
        <authorList>
            <person name="Zhou C."/>
            <person name="Xiao S."/>
        </authorList>
    </citation>
    <scope>NUCLEOTIDE SEQUENCE [LARGE SCALE GENOMIC DNA]</scope>
    <source>
        <strain evidence="1">OARG1902GOOAL</strain>
        <tissue evidence="1">Muscle</tissue>
    </source>
</reference>
<accession>A0A6G1PTR1</accession>
<gene>
    <name evidence="1" type="ORF">EXN66_Car009328</name>
</gene>
<evidence type="ECO:0000313" key="2">
    <source>
        <dbReference type="Proteomes" id="UP000503349"/>
    </source>
</evidence>
<dbReference type="Proteomes" id="UP000503349">
    <property type="component" value="Chromosome 9"/>
</dbReference>
<proteinExistence type="predicted"/>
<keyword evidence="2" id="KW-1185">Reference proteome</keyword>
<protein>
    <submittedName>
        <fullName evidence="1">Uncharacterized protein</fullName>
    </submittedName>
</protein>
<sequence>MYHEVYTPEKTHSGISLFGLFLQVYTHKDLEGITQSVPTNYNSHNSVIYSMLPAL</sequence>
<dbReference type="EMBL" id="CM015720">
    <property type="protein sequence ID" value="KAF3693652.1"/>
    <property type="molecule type" value="Genomic_DNA"/>
</dbReference>
<organism evidence="1 2">
    <name type="scientific">Channa argus</name>
    <name type="common">Northern snakehead</name>
    <name type="synonym">Ophicephalus argus</name>
    <dbReference type="NCBI Taxonomy" id="215402"/>
    <lineage>
        <taxon>Eukaryota</taxon>
        <taxon>Metazoa</taxon>
        <taxon>Chordata</taxon>
        <taxon>Craniata</taxon>
        <taxon>Vertebrata</taxon>
        <taxon>Euteleostomi</taxon>
        <taxon>Actinopterygii</taxon>
        <taxon>Neopterygii</taxon>
        <taxon>Teleostei</taxon>
        <taxon>Neoteleostei</taxon>
        <taxon>Acanthomorphata</taxon>
        <taxon>Anabantaria</taxon>
        <taxon>Anabantiformes</taxon>
        <taxon>Channoidei</taxon>
        <taxon>Channidae</taxon>
        <taxon>Channa</taxon>
    </lineage>
</organism>
<name>A0A6G1PTR1_CHAAH</name>
<reference evidence="2" key="2">
    <citation type="submission" date="2019-02" db="EMBL/GenBank/DDBJ databases">
        <title>Opniocepnalus argus Var Kimnra genome.</title>
        <authorList>
            <person name="Zhou C."/>
            <person name="Xiao S."/>
        </authorList>
    </citation>
    <scope>NUCLEOTIDE SEQUENCE [LARGE SCALE GENOMIC DNA]</scope>
</reference>